<dbReference type="Pfam" id="PF03705">
    <property type="entry name" value="CheR_N"/>
    <property type="match status" value="1"/>
</dbReference>
<feature type="binding site" evidence="6">
    <location>
        <position position="123"/>
    </location>
    <ligand>
        <name>S-adenosyl-L-methionine</name>
        <dbReference type="ChEBI" id="CHEBI:59789"/>
    </ligand>
</feature>
<evidence type="ECO:0000313" key="8">
    <source>
        <dbReference type="EMBL" id="WGM02711.1"/>
    </source>
</evidence>
<dbReference type="InterPro" id="IPR050903">
    <property type="entry name" value="Bact_Chemotaxis_MeTrfase"/>
</dbReference>
<dbReference type="PANTHER" id="PTHR24422">
    <property type="entry name" value="CHEMOTAXIS PROTEIN METHYLTRANSFERASE"/>
    <property type="match status" value="1"/>
</dbReference>
<feature type="binding site" evidence="6">
    <location>
        <begin position="224"/>
        <end position="225"/>
    </location>
    <ligand>
        <name>S-adenosyl-L-methionine</name>
        <dbReference type="ChEBI" id="CHEBI:59789"/>
    </ligand>
</feature>
<dbReference type="PIRSF" id="PIRSF000410">
    <property type="entry name" value="CheR"/>
    <property type="match status" value="1"/>
</dbReference>
<dbReference type="PANTHER" id="PTHR24422:SF19">
    <property type="entry name" value="CHEMOTAXIS PROTEIN METHYLTRANSFERASE"/>
    <property type="match status" value="1"/>
</dbReference>
<evidence type="ECO:0000256" key="6">
    <source>
        <dbReference type="PIRSR" id="PIRSR000410-1"/>
    </source>
</evidence>
<evidence type="ECO:0000313" key="9">
    <source>
        <dbReference type="Proteomes" id="UP001177595"/>
    </source>
</evidence>
<sequence>MKLMPANCHHQQWQLSDKAFKQICDLIYQKTGIVLLKQKKMMVYNRLLKRLKILQLTSFEQYVALLMQHKQGTEWQYFINALTTNLTAFFREAHHFDVLAQHAKAKKQDVYRVWCTAFSTGEEAYSVAMVLNSIKTDHIFRKEIVASDINNQVLQIAQQGIYAEEVITAIPAQLRKSFLLKGQGDNQGYVRIHEELRKQIQFQQINLKDKYWPIEGQFDVIFCRNVMIYFESKMQQELLDRFLPLLKKEGLLMIGHAENICQQNSHYQLVERSIYQLKNQKIQRWKK</sequence>
<dbReference type="GO" id="GO:0008983">
    <property type="term" value="F:protein-glutamate O-methyltransferase activity"/>
    <property type="evidence" value="ECO:0007669"/>
    <property type="project" value="UniProtKB-EC"/>
</dbReference>
<dbReference type="EC" id="2.1.1.80" evidence="5"/>
<gene>
    <name evidence="8" type="ORF">QE210_06445</name>
</gene>
<evidence type="ECO:0000256" key="3">
    <source>
        <dbReference type="ARBA" id="ARBA00022679"/>
    </source>
</evidence>
<dbReference type="Pfam" id="PF01739">
    <property type="entry name" value="CheR"/>
    <property type="match status" value="1"/>
</dbReference>
<dbReference type="CDD" id="cd02440">
    <property type="entry name" value="AdoMet_MTases"/>
    <property type="match status" value="1"/>
</dbReference>
<organism evidence="8 9">
    <name type="scientific">Arsenophonus nasoniae</name>
    <name type="common">son-killer infecting Nasonia vitripennis</name>
    <dbReference type="NCBI Taxonomy" id="638"/>
    <lineage>
        <taxon>Bacteria</taxon>
        <taxon>Pseudomonadati</taxon>
        <taxon>Pseudomonadota</taxon>
        <taxon>Gammaproteobacteria</taxon>
        <taxon>Enterobacterales</taxon>
        <taxon>Morganellaceae</taxon>
        <taxon>Arsenophonus</taxon>
    </lineage>
</organism>
<keyword evidence="2 5" id="KW-0489">Methyltransferase</keyword>
<evidence type="ECO:0000256" key="4">
    <source>
        <dbReference type="ARBA" id="ARBA00022691"/>
    </source>
</evidence>
<accession>A0AA95GRK1</accession>
<dbReference type="InterPro" id="IPR029063">
    <property type="entry name" value="SAM-dependent_MTases_sf"/>
</dbReference>
<dbReference type="SUPFAM" id="SSF47757">
    <property type="entry name" value="Chemotaxis receptor methyltransferase CheR, N-terminal domain"/>
    <property type="match status" value="1"/>
</dbReference>
<feature type="binding site" evidence="6">
    <location>
        <position position="91"/>
    </location>
    <ligand>
        <name>S-adenosyl-L-methionine</name>
        <dbReference type="ChEBI" id="CHEBI:59789"/>
    </ligand>
</feature>
<feature type="binding site" evidence="6">
    <location>
        <position position="148"/>
    </location>
    <ligand>
        <name>S-adenosyl-L-methionine</name>
        <dbReference type="ChEBI" id="CHEBI:59789"/>
    </ligand>
</feature>
<dbReference type="RefSeq" id="WP_280625883.1">
    <property type="nucleotide sequence ID" value="NZ_CP123504.1"/>
</dbReference>
<evidence type="ECO:0000256" key="2">
    <source>
        <dbReference type="ARBA" id="ARBA00022603"/>
    </source>
</evidence>
<dbReference type="SUPFAM" id="SSF53335">
    <property type="entry name" value="S-adenosyl-L-methionine-dependent methyltransferases"/>
    <property type="match status" value="1"/>
</dbReference>
<reference evidence="8" key="1">
    <citation type="submission" date="2023-04" db="EMBL/GenBank/DDBJ databases">
        <title>Genome dynamics across the evolutionary transition to endosymbiosis.</title>
        <authorList>
            <person name="Siozios S."/>
            <person name="Nadal-Jimenez P."/>
            <person name="Azagi T."/>
            <person name="Sprong H."/>
            <person name="Frost C.L."/>
            <person name="Parratt S.R."/>
            <person name="Taylor G."/>
            <person name="Brettell L."/>
            <person name="Lew K.C."/>
            <person name="Croft L."/>
            <person name="King K.C."/>
            <person name="Brockhurst M.A."/>
            <person name="Hypsa V."/>
            <person name="Novakova E."/>
            <person name="Darby A.C."/>
            <person name="Hurst G.D.D."/>
        </authorList>
    </citation>
    <scope>NUCLEOTIDE SEQUENCE</scope>
    <source>
        <strain evidence="8">APv</strain>
    </source>
</reference>
<feature type="binding site" evidence="6">
    <location>
        <begin position="206"/>
        <end position="207"/>
    </location>
    <ligand>
        <name>S-adenosyl-L-methionine</name>
        <dbReference type="ChEBI" id="CHEBI:59789"/>
    </ligand>
</feature>
<dbReference type="Proteomes" id="UP001177595">
    <property type="component" value="Chromosome"/>
</dbReference>
<dbReference type="InterPro" id="IPR026024">
    <property type="entry name" value="Chemotaxis_MeTrfase_CheR"/>
</dbReference>
<dbReference type="Gene3D" id="3.40.50.150">
    <property type="entry name" value="Vaccinia Virus protein VP39"/>
    <property type="match status" value="1"/>
</dbReference>
<name>A0AA95GRK1_9GAMM</name>
<dbReference type="Gene3D" id="1.10.155.10">
    <property type="entry name" value="Chemotaxis receptor methyltransferase CheR, N-terminal domain"/>
    <property type="match status" value="1"/>
</dbReference>
<dbReference type="InterPro" id="IPR036804">
    <property type="entry name" value="CheR_N_sf"/>
</dbReference>
<dbReference type="InterPro" id="IPR022642">
    <property type="entry name" value="CheR_C"/>
</dbReference>
<dbReference type="InterPro" id="IPR000780">
    <property type="entry name" value="CheR_MeTrfase"/>
</dbReference>
<dbReference type="PROSITE" id="PS50123">
    <property type="entry name" value="CHER"/>
    <property type="match status" value="1"/>
</dbReference>
<evidence type="ECO:0000256" key="5">
    <source>
        <dbReference type="PIRNR" id="PIRNR000410"/>
    </source>
</evidence>
<feature type="domain" description="CheR-type methyltransferase" evidence="7">
    <location>
        <begin position="8"/>
        <end position="280"/>
    </location>
</feature>
<protein>
    <recommendedName>
        <fullName evidence="5">Chemotaxis protein methyltransferase</fullName>
        <ecNumber evidence="5">2.1.1.80</ecNumber>
    </recommendedName>
</protein>
<feature type="binding site" evidence="6">
    <location>
        <position position="87"/>
    </location>
    <ligand>
        <name>S-adenosyl-L-methionine</name>
        <dbReference type="ChEBI" id="CHEBI:59789"/>
    </ligand>
</feature>
<dbReference type="InterPro" id="IPR022641">
    <property type="entry name" value="CheR_N"/>
</dbReference>
<keyword evidence="4 5" id="KW-0949">S-adenosyl-L-methionine</keyword>
<feature type="binding site" evidence="6">
    <location>
        <position position="85"/>
    </location>
    <ligand>
        <name>S-adenosyl-L-methionine</name>
        <dbReference type="ChEBI" id="CHEBI:59789"/>
    </ligand>
</feature>
<dbReference type="GO" id="GO:0032259">
    <property type="term" value="P:methylation"/>
    <property type="evidence" value="ECO:0007669"/>
    <property type="project" value="UniProtKB-KW"/>
</dbReference>
<comment type="function">
    <text evidence="5">Methylation of the membrane-bound methyl-accepting chemotaxis proteins (MCP) to form gamma-glutamyl methyl ester residues in MCP.</text>
</comment>
<comment type="catalytic activity">
    <reaction evidence="1 5">
        <text>L-glutamyl-[protein] + S-adenosyl-L-methionine = [protein]-L-glutamate 5-O-methyl ester + S-adenosyl-L-homocysteine</text>
        <dbReference type="Rhea" id="RHEA:24452"/>
        <dbReference type="Rhea" id="RHEA-COMP:10208"/>
        <dbReference type="Rhea" id="RHEA-COMP:10311"/>
        <dbReference type="ChEBI" id="CHEBI:29973"/>
        <dbReference type="ChEBI" id="CHEBI:57856"/>
        <dbReference type="ChEBI" id="CHEBI:59789"/>
        <dbReference type="ChEBI" id="CHEBI:82795"/>
        <dbReference type="EC" id="2.1.1.80"/>
    </reaction>
</comment>
<proteinExistence type="predicted"/>
<dbReference type="PRINTS" id="PR00996">
    <property type="entry name" value="CHERMTFRASE"/>
</dbReference>
<dbReference type="AlphaFoldDB" id="A0AA95GRK1"/>
<dbReference type="EMBL" id="CP123504">
    <property type="protein sequence ID" value="WGM02711.1"/>
    <property type="molecule type" value="Genomic_DNA"/>
</dbReference>
<dbReference type="SMART" id="SM00138">
    <property type="entry name" value="MeTrc"/>
    <property type="match status" value="1"/>
</dbReference>
<evidence type="ECO:0000256" key="1">
    <source>
        <dbReference type="ARBA" id="ARBA00001541"/>
    </source>
</evidence>
<keyword evidence="3 5" id="KW-0808">Transferase</keyword>
<evidence type="ECO:0000259" key="7">
    <source>
        <dbReference type="PROSITE" id="PS50123"/>
    </source>
</evidence>